<name>A0A645BA05_9ZZZZ</name>
<dbReference type="AlphaFoldDB" id="A0A645BA05"/>
<dbReference type="InterPro" id="IPR038765">
    <property type="entry name" value="Papain-like_cys_pep_sf"/>
</dbReference>
<protein>
    <submittedName>
        <fullName evidence="1">Uncharacterized protein</fullName>
    </submittedName>
</protein>
<dbReference type="EMBL" id="VSSQ01018365">
    <property type="protein sequence ID" value="MPM61481.1"/>
    <property type="molecule type" value="Genomic_DNA"/>
</dbReference>
<reference evidence="1" key="1">
    <citation type="submission" date="2019-08" db="EMBL/GenBank/DDBJ databases">
        <authorList>
            <person name="Kucharzyk K."/>
            <person name="Murdoch R.W."/>
            <person name="Higgins S."/>
            <person name="Loffler F."/>
        </authorList>
    </citation>
    <scope>NUCLEOTIDE SEQUENCE</scope>
</reference>
<comment type="caution">
    <text evidence="1">The sequence shown here is derived from an EMBL/GenBank/DDBJ whole genome shotgun (WGS) entry which is preliminary data.</text>
</comment>
<accession>A0A645BA05</accession>
<organism evidence="1">
    <name type="scientific">bioreactor metagenome</name>
    <dbReference type="NCBI Taxonomy" id="1076179"/>
    <lineage>
        <taxon>unclassified sequences</taxon>
        <taxon>metagenomes</taxon>
        <taxon>ecological metagenomes</taxon>
    </lineage>
</organism>
<dbReference type="Gene3D" id="3.90.1720.10">
    <property type="entry name" value="endopeptidase domain like (from Nostoc punctiforme)"/>
    <property type="match status" value="1"/>
</dbReference>
<proteinExistence type="predicted"/>
<sequence length="186" mass="21542">MKKIYIMLSYTGTAPSKVIKLFSREKYSHVSIGLDSELKELYSFARKKVNNPFIGGFIKEDIKDGIYKKFENTKCCIYAIEVTDEQYEAIRNIIKGFEIKKHNLHYNMIGLLGVLVNVPIERTNHYFCSQFVSEVLLKSGVLDFNIPPALVQPTHFYNMENKDVIYTGLLRDYKRQDNFSFTTAAI</sequence>
<dbReference type="SUPFAM" id="SSF54001">
    <property type="entry name" value="Cysteine proteinases"/>
    <property type="match status" value="1"/>
</dbReference>
<gene>
    <name evidence="1" type="ORF">SDC9_108341</name>
</gene>
<evidence type="ECO:0000313" key="1">
    <source>
        <dbReference type="EMBL" id="MPM61481.1"/>
    </source>
</evidence>